<feature type="compositionally biased region" description="Polar residues" evidence="1">
    <location>
        <begin position="1"/>
        <end position="21"/>
    </location>
</feature>
<protein>
    <submittedName>
        <fullName evidence="3">Uncharacterized protein</fullName>
    </submittedName>
</protein>
<keyword evidence="2" id="KW-0812">Transmembrane</keyword>
<name>A0A0G4FBD8_9ALVE</name>
<organism evidence="3">
    <name type="scientific">Chromera velia CCMP2878</name>
    <dbReference type="NCBI Taxonomy" id="1169474"/>
    <lineage>
        <taxon>Eukaryota</taxon>
        <taxon>Sar</taxon>
        <taxon>Alveolata</taxon>
        <taxon>Colpodellida</taxon>
        <taxon>Chromeraceae</taxon>
        <taxon>Chromera</taxon>
    </lineage>
</organism>
<accession>A0A0G4FBD8</accession>
<evidence type="ECO:0000256" key="2">
    <source>
        <dbReference type="SAM" id="Phobius"/>
    </source>
</evidence>
<dbReference type="AlphaFoldDB" id="A0A0G4FBD8"/>
<feature type="compositionally biased region" description="Acidic residues" evidence="1">
    <location>
        <begin position="155"/>
        <end position="168"/>
    </location>
</feature>
<dbReference type="EMBL" id="CDMZ01000243">
    <property type="protein sequence ID" value="CEM09950.1"/>
    <property type="molecule type" value="Genomic_DNA"/>
</dbReference>
<reference evidence="3" key="1">
    <citation type="submission" date="2014-11" db="EMBL/GenBank/DDBJ databases">
        <authorList>
            <person name="Otto D Thomas"/>
            <person name="Naeem Raeece"/>
        </authorList>
    </citation>
    <scope>NUCLEOTIDE SEQUENCE</scope>
</reference>
<feature type="transmembrane region" description="Helical" evidence="2">
    <location>
        <begin position="197"/>
        <end position="216"/>
    </location>
</feature>
<proteinExistence type="predicted"/>
<sequence length="242" mass="27623">MKRSATANESQETFVDQTSDANLEEEEEEEENEDMSGEEEMHFVFPEDRENNITADDEEAEGWFECQAQKKSDMMEQERIPRNPFASFSESEPVEPLTFFWRLGKDAYEDARVACRKRARRQRLAQLKKERAAAAAVSKKTDAPSPDSPPKEEAEAQEEDEEEEEEEEPRYSVVQLITLICLMLFCLCLVNPTIFGFFSVFVVILGGVFFLSVIHLQETHPAPATVLRDAVADLQPFNLQTA</sequence>
<evidence type="ECO:0000256" key="1">
    <source>
        <dbReference type="SAM" id="MobiDB-lite"/>
    </source>
</evidence>
<feature type="region of interest" description="Disordered" evidence="1">
    <location>
        <begin position="133"/>
        <end position="169"/>
    </location>
</feature>
<keyword evidence="2" id="KW-0472">Membrane</keyword>
<evidence type="ECO:0000313" key="3">
    <source>
        <dbReference type="EMBL" id="CEM09950.1"/>
    </source>
</evidence>
<feature type="compositionally biased region" description="Basic and acidic residues" evidence="1">
    <location>
        <begin position="39"/>
        <end position="51"/>
    </location>
</feature>
<feature type="compositionally biased region" description="Acidic residues" evidence="1">
    <location>
        <begin position="22"/>
        <end position="38"/>
    </location>
</feature>
<feature type="region of interest" description="Disordered" evidence="1">
    <location>
        <begin position="1"/>
        <end position="59"/>
    </location>
</feature>
<dbReference type="VEuPathDB" id="CryptoDB:Cvel_3024"/>
<keyword evidence="2" id="KW-1133">Transmembrane helix</keyword>
<gene>
    <name evidence="3" type="ORF">Cvel_3024</name>
</gene>